<dbReference type="GO" id="GO:0103016">
    <property type="term" value="F:tRNA-uridine 2-sulfurtransferase activity"/>
    <property type="evidence" value="ECO:0007669"/>
    <property type="project" value="UniProtKB-EC"/>
</dbReference>
<feature type="region of interest" description="Interaction with tRNA" evidence="9">
    <location>
        <begin position="152"/>
        <end position="154"/>
    </location>
</feature>
<feature type="domain" description="tRNA-specific 2-thiouridylase MnmA-like C-terminal" evidence="10">
    <location>
        <begin position="282"/>
        <end position="356"/>
    </location>
</feature>
<keyword evidence="5 9" id="KW-0067">ATP-binding</keyword>
<dbReference type="Gene3D" id="3.40.50.620">
    <property type="entry name" value="HUPs"/>
    <property type="match status" value="1"/>
</dbReference>
<reference evidence="12 13" key="1">
    <citation type="submission" date="2015-10" db="EMBL/GenBank/DDBJ databases">
        <authorList>
            <person name="Gilbert D.G."/>
        </authorList>
    </citation>
    <scope>NUCLEOTIDE SEQUENCE [LARGE SCALE GENOMIC DNA]</scope>
    <source>
        <strain evidence="12">COMA1</strain>
    </source>
</reference>
<evidence type="ECO:0000256" key="6">
    <source>
        <dbReference type="ARBA" id="ARBA00022884"/>
    </source>
</evidence>
<dbReference type="HAMAP" id="MF_00144">
    <property type="entry name" value="tRNA_thiouridyl_MnmA"/>
    <property type="match status" value="1"/>
</dbReference>
<dbReference type="PANTHER" id="PTHR11933:SF5">
    <property type="entry name" value="MITOCHONDRIAL TRNA-SPECIFIC 2-THIOURIDYLASE 1"/>
    <property type="match status" value="1"/>
</dbReference>
<dbReference type="NCBIfam" id="NF001138">
    <property type="entry name" value="PRK00143.1"/>
    <property type="match status" value="1"/>
</dbReference>
<keyword evidence="3 9" id="KW-0819">tRNA processing</keyword>
<dbReference type="Gene3D" id="2.40.30.10">
    <property type="entry name" value="Translation factors"/>
    <property type="match status" value="1"/>
</dbReference>
<comment type="subcellular location">
    <subcellularLocation>
        <location evidence="9">Cytoplasm</location>
    </subcellularLocation>
</comment>
<keyword evidence="7" id="KW-1015">Disulfide bond</keyword>
<dbReference type="AlphaFoldDB" id="A0A0S4L630"/>
<dbReference type="InterPro" id="IPR004506">
    <property type="entry name" value="MnmA-like"/>
</dbReference>
<dbReference type="RefSeq" id="WP_090744561.1">
    <property type="nucleotide sequence ID" value="NZ_CZQA01000001.1"/>
</dbReference>
<keyword evidence="2 9" id="KW-0808">Transferase</keyword>
<dbReference type="Gene3D" id="2.30.30.280">
    <property type="entry name" value="Adenine nucleotide alpha hydrolases-like domains"/>
    <property type="match status" value="1"/>
</dbReference>
<comment type="catalytic activity">
    <reaction evidence="8 9">
        <text>S-sulfanyl-L-cysteinyl-[protein] + uridine(34) in tRNA + AH2 + ATP = 2-thiouridine(34) in tRNA + L-cysteinyl-[protein] + A + AMP + diphosphate + H(+)</text>
        <dbReference type="Rhea" id="RHEA:47032"/>
        <dbReference type="Rhea" id="RHEA-COMP:10131"/>
        <dbReference type="Rhea" id="RHEA-COMP:11726"/>
        <dbReference type="Rhea" id="RHEA-COMP:11727"/>
        <dbReference type="Rhea" id="RHEA-COMP:11728"/>
        <dbReference type="ChEBI" id="CHEBI:13193"/>
        <dbReference type="ChEBI" id="CHEBI:15378"/>
        <dbReference type="ChEBI" id="CHEBI:17499"/>
        <dbReference type="ChEBI" id="CHEBI:29950"/>
        <dbReference type="ChEBI" id="CHEBI:30616"/>
        <dbReference type="ChEBI" id="CHEBI:33019"/>
        <dbReference type="ChEBI" id="CHEBI:61963"/>
        <dbReference type="ChEBI" id="CHEBI:65315"/>
        <dbReference type="ChEBI" id="CHEBI:87170"/>
        <dbReference type="ChEBI" id="CHEBI:456215"/>
        <dbReference type="EC" id="2.8.1.13"/>
    </reaction>
</comment>
<feature type="binding site" evidence="9">
    <location>
        <position position="130"/>
    </location>
    <ligand>
        <name>ATP</name>
        <dbReference type="ChEBI" id="CHEBI:30616"/>
    </ligand>
</feature>
<gene>
    <name evidence="9 12" type="primary">mnmA</name>
    <name evidence="12" type="ORF">COMA1_11015</name>
</gene>
<sequence length="363" mass="40722">MNRKSVLLGMSGGVDSSVAAALLVRQGYDVHGITLQVWEHEDDATATSKKWQERGCCKVGIARHVAKLLDIPHEVVDTRHTFRQAVIDDFIQGYTTGTTPNPCVRCNERVKIHTLIELALQRRFDYVATGHYARLHDHRRFFVLSRSVDPRKDQTYFLYRLRAEWLPRLLFPLGSMEKAAVWREAEALGLPVEELKESQEICFVSQGDYRTFLEKEAPHSMKQGLFIDQEGRPLGRHDGIAFYTPGQRRGLGIATGQRLYVHQVHPTTNTVVLGPAERLHSECTVNDLNMFAPDFPSQSTEVYVKVRYATPPTLATLTPLNSSALHVQFSQPQRALSPGQSAVFYSGDDVLGGGIIQPFPPSS</sequence>
<evidence type="ECO:0000256" key="7">
    <source>
        <dbReference type="ARBA" id="ARBA00023157"/>
    </source>
</evidence>
<dbReference type="Pfam" id="PF03054">
    <property type="entry name" value="tRNA_Me_trans"/>
    <property type="match status" value="1"/>
</dbReference>
<dbReference type="InterPro" id="IPR046884">
    <property type="entry name" value="MnmA-like_central"/>
</dbReference>
<dbReference type="EC" id="2.8.1.13" evidence="9"/>
<evidence type="ECO:0000256" key="2">
    <source>
        <dbReference type="ARBA" id="ARBA00022679"/>
    </source>
</evidence>
<dbReference type="GO" id="GO:0005524">
    <property type="term" value="F:ATP binding"/>
    <property type="evidence" value="ECO:0007669"/>
    <property type="project" value="UniProtKB-KW"/>
</dbReference>
<evidence type="ECO:0000313" key="12">
    <source>
        <dbReference type="EMBL" id="CUS33185.1"/>
    </source>
</evidence>
<evidence type="ECO:0000313" key="13">
    <source>
        <dbReference type="Proteomes" id="UP000199032"/>
    </source>
</evidence>
<accession>A0A0S4L630</accession>
<evidence type="ECO:0000256" key="3">
    <source>
        <dbReference type="ARBA" id="ARBA00022694"/>
    </source>
</evidence>
<evidence type="ECO:0000256" key="5">
    <source>
        <dbReference type="ARBA" id="ARBA00022840"/>
    </source>
</evidence>
<dbReference type="Proteomes" id="UP000199032">
    <property type="component" value="Unassembled WGS sequence"/>
</dbReference>
<comment type="similarity">
    <text evidence="9">Belongs to the MnmA/TRMU family.</text>
</comment>
<proteinExistence type="inferred from homology"/>
<feature type="active site" description="Nucleophile" evidence="9">
    <location>
        <position position="106"/>
    </location>
</feature>
<dbReference type="SUPFAM" id="SSF52402">
    <property type="entry name" value="Adenine nucleotide alpha hydrolases-like"/>
    <property type="match status" value="1"/>
</dbReference>
<evidence type="ECO:0000256" key="9">
    <source>
        <dbReference type="HAMAP-Rule" id="MF_00144"/>
    </source>
</evidence>
<dbReference type="PANTHER" id="PTHR11933">
    <property type="entry name" value="TRNA 5-METHYLAMINOMETHYL-2-THIOURIDYLATE -METHYLTRANSFERASE"/>
    <property type="match status" value="1"/>
</dbReference>
<feature type="region of interest" description="Interaction with tRNA" evidence="9">
    <location>
        <begin position="307"/>
        <end position="308"/>
    </location>
</feature>
<dbReference type="GO" id="GO:0000049">
    <property type="term" value="F:tRNA binding"/>
    <property type="evidence" value="ECO:0007669"/>
    <property type="project" value="UniProtKB-KW"/>
</dbReference>
<evidence type="ECO:0000259" key="11">
    <source>
        <dbReference type="Pfam" id="PF20259"/>
    </source>
</evidence>
<organism evidence="12 13">
    <name type="scientific">Candidatus Nitrospira nitrosa</name>
    <dbReference type="NCBI Taxonomy" id="1742972"/>
    <lineage>
        <taxon>Bacteria</taxon>
        <taxon>Pseudomonadati</taxon>
        <taxon>Nitrospirota</taxon>
        <taxon>Nitrospiria</taxon>
        <taxon>Nitrospirales</taxon>
        <taxon>Nitrospiraceae</taxon>
        <taxon>Nitrospira</taxon>
    </lineage>
</organism>
<evidence type="ECO:0000259" key="10">
    <source>
        <dbReference type="Pfam" id="PF20258"/>
    </source>
</evidence>
<dbReference type="InterPro" id="IPR046885">
    <property type="entry name" value="MnmA-like_C"/>
</dbReference>
<keyword evidence="4 9" id="KW-0547">Nucleotide-binding</keyword>
<keyword evidence="6 9" id="KW-0694">RNA-binding</keyword>
<protein>
    <recommendedName>
        <fullName evidence="9">tRNA-specific 2-thiouridylase MnmA</fullName>
        <ecNumber evidence="9">2.8.1.13</ecNumber>
    </recommendedName>
</protein>
<comment type="function">
    <text evidence="9">Catalyzes the 2-thiolation of uridine at the wobble position (U34) of tRNA, leading to the formation of s(2)U34.</text>
</comment>
<keyword evidence="1 9" id="KW-0820">tRNA-binding</keyword>
<dbReference type="InterPro" id="IPR014729">
    <property type="entry name" value="Rossmann-like_a/b/a_fold"/>
</dbReference>
<feature type="binding site" evidence="9">
    <location>
        <position position="35"/>
    </location>
    <ligand>
        <name>ATP</name>
        <dbReference type="ChEBI" id="CHEBI:30616"/>
    </ligand>
</feature>
<dbReference type="STRING" id="1742972.COMA1_11015"/>
<dbReference type="GO" id="GO:0002143">
    <property type="term" value="P:tRNA wobble position uridine thiolation"/>
    <property type="evidence" value="ECO:0007669"/>
    <property type="project" value="TreeGrafter"/>
</dbReference>
<dbReference type="InterPro" id="IPR023382">
    <property type="entry name" value="MnmA-like_central_sf"/>
</dbReference>
<dbReference type="Pfam" id="PF20259">
    <property type="entry name" value="tRNA_Me_trans_M"/>
    <property type="match status" value="1"/>
</dbReference>
<name>A0A0S4L630_9BACT</name>
<feature type="site" description="Interaction with tRNA" evidence="9">
    <location>
        <position position="131"/>
    </location>
</feature>
<comment type="caution">
    <text evidence="9">Lacks conserved residue(s) required for the propagation of feature annotation.</text>
</comment>
<dbReference type="NCBIfam" id="TIGR00420">
    <property type="entry name" value="trmU"/>
    <property type="match status" value="1"/>
</dbReference>
<dbReference type="CDD" id="cd01998">
    <property type="entry name" value="MnmA_TRMU-like"/>
    <property type="match status" value="1"/>
</dbReference>
<dbReference type="OrthoDB" id="9800696at2"/>
<feature type="domain" description="tRNA-specific 2-thiouridylase MnmA-like central" evidence="11">
    <location>
        <begin position="211"/>
        <end position="274"/>
    </location>
</feature>
<evidence type="ECO:0000256" key="4">
    <source>
        <dbReference type="ARBA" id="ARBA00022741"/>
    </source>
</evidence>
<feature type="site" description="Interaction with tRNA" evidence="9">
    <location>
        <position position="340"/>
    </location>
</feature>
<dbReference type="Pfam" id="PF20258">
    <property type="entry name" value="tRNA_Me_trans_C"/>
    <property type="match status" value="1"/>
</dbReference>
<evidence type="ECO:0000256" key="1">
    <source>
        <dbReference type="ARBA" id="ARBA00022555"/>
    </source>
</evidence>
<evidence type="ECO:0000256" key="8">
    <source>
        <dbReference type="ARBA" id="ARBA00051542"/>
    </source>
</evidence>
<feature type="active site" description="Cysteine persulfide intermediate" evidence="9">
    <location>
        <position position="202"/>
    </location>
</feature>
<dbReference type="EMBL" id="CZQA01000001">
    <property type="protein sequence ID" value="CUS33185.1"/>
    <property type="molecule type" value="Genomic_DNA"/>
</dbReference>
<keyword evidence="13" id="KW-1185">Reference proteome</keyword>
<dbReference type="GO" id="GO:0005737">
    <property type="term" value="C:cytoplasm"/>
    <property type="evidence" value="ECO:0007669"/>
    <property type="project" value="UniProtKB-SubCell"/>
</dbReference>
<feature type="binding site" evidence="9">
    <location>
        <begin position="9"/>
        <end position="16"/>
    </location>
    <ligand>
        <name>ATP</name>
        <dbReference type="ChEBI" id="CHEBI:30616"/>
    </ligand>
</feature>
<keyword evidence="9" id="KW-0963">Cytoplasm</keyword>